<keyword evidence="3" id="KW-1185">Reference proteome</keyword>
<name>A0A135U0S2_9PEZI</name>
<evidence type="ECO:0000256" key="1">
    <source>
        <dbReference type="SAM" id="MobiDB-lite"/>
    </source>
</evidence>
<gene>
    <name evidence="2" type="ORF">CNYM01_10149</name>
</gene>
<sequence length="104" mass="11025">MNGIVVESSGESHQEHEQSSALAPTTRSSRNEFVDPLGEKTFPRGPGRLRNDLPSVVHGDNSASGSDALPSISQRATRSAHSPSGETEAGFWCLCLALLHDVKG</sequence>
<accession>A0A135U0S2</accession>
<evidence type="ECO:0000313" key="2">
    <source>
        <dbReference type="EMBL" id="KXH54001.1"/>
    </source>
</evidence>
<dbReference type="Proteomes" id="UP000070054">
    <property type="component" value="Unassembled WGS sequence"/>
</dbReference>
<dbReference type="AlphaFoldDB" id="A0A135U0S2"/>
<proteinExistence type="predicted"/>
<reference evidence="2 3" key="1">
    <citation type="submission" date="2014-02" db="EMBL/GenBank/DDBJ databases">
        <title>The genome sequence of Colletotrichum nymphaeae SA-01.</title>
        <authorList>
            <person name="Baroncelli R."/>
            <person name="Thon M.R."/>
        </authorList>
    </citation>
    <scope>NUCLEOTIDE SEQUENCE [LARGE SCALE GENOMIC DNA]</scope>
    <source>
        <strain evidence="2 3">SA-01</strain>
    </source>
</reference>
<protein>
    <submittedName>
        <fullName evidence="2">Uncharacterized protein</fullName>
    </submittedName>
</protein>
<feature type="region of interest" description="Disordered" evidence="1">
    <location>
        <begin position="1"/>
        <end position="87"/>
    </location>
</feature>
<comment type="caution">
    <text evidence="2">The sequence shown here is derived from an EMBL/GenBank/DDBJ whole genome shotgun (WGS) entry which is preliminary data.</text>
</comment>
<feature type="compositionally biased region" description="Polar residues" evidence="1">
    <location>
        <begin position="61"/>
        <end position="85"/>
    </location>
</feature>
<dbReference type="EMBL" id="JEMN01000946">
    <property type="protein sequence ID" value="KXH54001.1"/>
    <property type="molecule type" value="Genomic_DNA"/>
</dbReference>
<organism evidence="2 3">
    <name type="scientific">Colletotrichum nymphaeae SA-01</name>
    <dbReference type="NCBI Taxonomy" id="1460502"/>
    <lineage>
        <taxon>Eukaryota</taxon>
        <taxon>Fungi</taxon>
        <taxon>Dikarya</taxon>
        <taxon>Ascomycota</taxon>
        <taxon>Pezizomycotina</taxon>
        <taxon>Sordariomycetes</taxon>
        <taxon>Hypocreomycetidae</taxon>
        <taxon>Glomerellales</taxon>
        <taxon>Glomerellaceae</taxon>
        <taxon>Colletotrichum</taxon>
        <taxon>Colletotrichum acutatum species complex</taxon>
    </lineage>
</organism>
<feature type="compositionally biased region" description="Basic and acidic residues" evidence="1">
    <location>
        <begin position="29"/>
        <end position="42"/>
    </location>
</feature>
<evidence type="ECO:0000313" key="3">
    <source>
        <dbReference type="Proteomes" id="UP000070054"/>
    </source>
</evidence>